<keyword evidence="1" id="KW-1002">Plastid outer membrane</keyword>
<dbReference type="PANTHER" id="PTHR12815">
    <property type="entry name" value="SORTING AND ASSEMBLY MACHINERY SAMM50 PROTEIN FAMILY MEMBER"/>
    <property type="match status" value="1"/>
</dbReference>
<dbReference type="EMBL" id="KL662112">
    <property type="protein sequence ID" value="KFM25192.1"/>
    <property type="molecule type" value="Genomic_DNA"/>
</dbReference>
<dbReference type="Gene3D" id="2.40.160.50">
    <property type="entry name" value="membrane protein fhac: a member of the omp85/tpsb transporter family"/>
    <property type="match status" value="1"/>
</dbReference>
<dbReference type="STRING" id="3075.A0A087SHI8"/>
<dbReference type="Pfam" id="PF01103">
    <property type="entry name" value="Omp85"/>
    <property type="match status" value="1"/>
</dbReference>
<dbReference type="KEGG" id="apro:F751_6147"/>
<proteinExistence type="predicted"/>
<keyword evidence="1" id="KW-0934">Plastid</keyword>
<evidence type="ECO:0000313" key="7">
    <source>
        <dbReference type="Proteomes" id="UP000028924"/>
    </source>
</evidence>
<evidence type="ECO:0000259" key="4">
    <source>
        <dbReference type="Pfam" id="PF01103"/>
    </source>
</evidence>
<dbReference type="eggNOG" id="ENOG502QTZ3">
    <property type="taxonomic scope" value="Eukaryota"/>
</dbReference>
<evidence type="ECO:0000256" key="1">
    <source>
        <dbReference type="ARBA" id="ARBA00022805"/>
    </source>
</evidence>
<evidence type="ECO:0000256" key="2">
    <source>
        <dbReference type="ARBA" id="ARBA00023136"/>
    </source>
</evidence>
<reference evidence="6 7" key="1">
    <citation type="journal article" date="2014" name="BMC Genomics">
        <title>Oil accumulation mechanisms of the oleaginous microalga Chlorella protothecoides revealed through its genome, transcriptomes, and proteomes.</title>
        <authorList>
            <person name="Gao C."/>
            <person name="Wang Y."/>
            <person name="Shen Y."/>
            <person name="Yan D."/>
            <person name="He X."/>
            <person name="Dai J."/>
            <person name="Wu Q."/>
        </authorList>
    </citation>
    <scope>NUCLEOTIDE SEQUENCE [LARGE SCALE GENOMIC DNA]</scope>
    <source>
        <strain evidence="6 7">0710</strain>
    </source>
</reference>
<name>A0A087SHI8_AUXPR</name>
<comment type="subcellular location">
    <subcellularLocation>
        <location evidence="3">Plastid</location>
        <location evidence="3">Chloroplast outer membrane</location>
    </subcellularLocation>
</comment>
<dbReference type="InterPro" id="IPR000184">
    <property type="entry name" value="Bac_surfAg_D15"/>
</dbReference>
<dbReference type="InterPro" id="IPR039910">
    <property type="entry name" value="D15-like"/>
</dbReference>
<accession>A0A087SHI8</accession>
<evidence type="ECO:0000313" key="6">
    <source>
        <dbReference type="EMBL" id="KFM25192.1"/>
    </source>
</evidence>
<dbReference type="Pfam" id="PF25282">
    <property type="entry name" value="POTRA1_3_Toc75"/>
    <property type="match status" value="1"/>
</dbReference>
<dbReference type="PANTHER" id="PTHR12815:SF42">
    <property type="entry name" value="BACTERIAL SURFACE ANTIGEN (D15) DOMAIN-CONTAINING PROTEIN"/>
    <property type="match status" value="1"/>
</dbReference>
<feature type="domain" description="Bacterial surface antigen (D15)" evidence="4">
    <location>
        <begin position="296"/>
        <end position="601"/>
    </location>
</feature>
<dbReference type="GO" id="GO:0009707">
    <property type="term" value="C:chloroplast outer membrane"/>
    <property type="evidence" value="ECO:0007669"/>
    <property type="project" value="UniProtKB-SubCell"/>
</dbReference>
<keyword evidence="2" id="KW-0472">Membrane</keyword>
<keyword evidence="7" id="KW-1185">Reference proteome</keyword>
<dbReference type="OrthoDB" id="1161695at2759"/>
<dbReference type="Gene3D" id="3.10.20.310">
    <property type="entry name" value="membrane protein fhac"/>
    <property type="match status" value="2"/>
</dbReference>
<dbReference type="AlphaFoldDB" id="A0A087SHI8"/>
<sequence>MPAPGPSAKPAAADGTFTCGELEAQGLPVGEGIPTQADLFAGLHCQPGFVCSRKELAQDIKALYASGLFERVNARVVPLKKNKFKVVFDFAEKFYPPMRNFEVEGARVLPRKVLADLKKKLAALPNETPFTMRTMALIKTSIEGWYQSRGYGLCYISHFSGMGTGSITAHVIEGRANKINVVWMNDEGQPEKTPGKVDAKFILKHCPVERGRLYNLADGRKTLQNVFALDLFDNVQILPRQNERNPGQVEVDVMVKEKPMQTADVEAEWGLAADEKNRPTLVSLVPGGTITYENRNLGGRAATVAASINTKSFLAPSDDISYRLMYQKPFIWGLSDENRTKLQATVFNARKLCGVFTPGPDGEEVPPVWVDRAGARVQLTQQFTRGSRGSLGLVAQEVGTRDETGAPCARGGRVSPMGAVVADGPPTTLGAAGRDRLAYAQAALVRDTTYLRDGATLGARDVLTVDQGLGIGTGFPFFNRATAACTRFLGLTRPWPRARLGPASLVLHGRAGAALGDLPAYDAFLLGGPYSVRGYNVGELAACRRFAEAAAELRLPVLGRTLYAFAEAGSDLGSSKEVRGNPSAYFRRAGRGSSLGGGVKLGALRVEGVRDNNAGRWHVLLHYGERF</sequence>
<feature type="domain" description="Toc75-like POTRA" evidence="5">
    <location>
        <begin position="172"/>
        <end position="257"/>
    </location>
</feature>
<dbReference type="InterPro" id="IPR057354">
    <property type="entry name" value="POTRA1_3_Toc75"/>
</dbReference>
<protein>
    <submittedName>
        <fullName evidence="6">Protein TOC75, chloroplastic</fullName>
    </submittedName>
</protein>
<evidence type="ECO:0000256" key="3">
    <source>
        <dbReference type="ARBA" id="ARBA00024013"/>
    </source>
</evidence>
<gene>
    <name evidence="6" type="ORF">F751_6147</name>
</gene>
<dbReference type="GeneID" id="23617538"/>
<evidence type="ECO:0000259" key="5">
    <source>
        <dbReference type="Pfam" id="PF25282"/>
    </source>
</evidence>
<organism evidence="6 7">
    <name type="scientific">Auxenochlorella protothecoides</name>
    <name type="common">Green microalga</name>
    <name type="synonym">Chlorella protothecoides</name>
    <dbReference type="NCBI Taxonomy" id="3075"/>
    <lineage>
        <taxon>Eukaryota</taxon>
        <taxon>Viridiplantae</taxon>
        <taxon>Chlorophyta</taxon>
        <taxon>core chlorophytes</taxon>
        <taxon>Trebouxiophyceae</taxon>
        <taxon>Chlorellales</taxon>
        <taxon>Chlorellaceae</taxon>
        <taxon>Auxenochlorella</taxon>
    </lineage>
</organism>
<dbReference type="Proteomes" id="UP000028924">
    <property type="component" value="Unassembled WGS sequence"/>
</dbReference>
<dbReference type="RefSeq" id="XP_011398083.1">
    <property type="nucleotide sequence ID" value="XM_011399781.1"/>
</dbReference>